<name>A0ABS1NWS6_9ACTN</name>
<dbReference type="PROSITE" id="PS50043">
    <property type="entry name" value="HTH_LUXR_2"/>
    <property type="match status" value="1"/>
</dbReference>
<comment type="caution">
    <text evidence="6">The sequence shown here is derived from an EMBL/GenBank/DDBJ whole genome shotgun (WGS) entry which is preliminary data.</text>
</comment>
<dbReference type="InterPro" id="IPR000792">
    <property type="entry name" value="Tscrpt_reg_LuxR_C"/>
</dbReference>
<dbReference type="PRINTS" id="PR00038">
    <property type="entry name" value="HTHLUXR"/>
</dbReference>
<keyword evidence="2" id="KW-0238">DNA-binding</keyword>
<reference evidence="6 7" key="1">
    <citation type="submission" date="2021-01" db="EMBL/GenBank/DDBJ databases">
        <title>WGS of actinomycetes isolated from Thailand.</title>
        <authorList>
            <person name="Thawai C."/>
        </authorList>
    </citation>
    <scope>NUCLEOTIDE SEQUENCE [LARGE SCALE GENOMIC DNA]</scope>
    <source>
        <strain evidence="6 7">CH5-8</strain>
    </source>
</reference>
<dbReference type="EMBL" id="JAERRH010000002">
    <property type="protein sequence ID" value="MBL1104570.1"/>
    <property type="molecule type" value="Genomic_DNA"/>
</dbReference>
<evidence type="ECO:0000256" key="4">
    <source>
        <dbReference type="SAM" id="MobiDB-lite"/>
    </source>
</evidence>
<dbReference type="Gene3D" id="1.25.40.10">
    <property type="entry name" value="Tetratricopeptide repeat domain"/>
    <property type="match status" value="1"/>
</dbReference>
<evidence type="ECO:0000313" key="7">
    <source>
        <dbReference type="Proteomes" id="UP000621386"/>
    </source>
</evidence>
<dbReference type="PANTHER" id="PTHR44688">
    <property type="entry name" value="DNA-BINDING TRANSCRIPTIONAL ACTIVATOR DEVR_DOSR"/>
    <property type="match status" value="1"/>
</dbReference>
<sequence length="896" mass="96353">MAVLDENGPEPPTPHADPRGNPLLRTQFVIPARPPTFLRRERLHKHLGEALATPLTVVDGAAGAGKTLLVADWAAAQERPVAWLTARLAGKGCGTFWAYLLQALRLADVPLTGDIGTPAGPGRVDDALLTRLAGELSARDAPVVVAIDDYDQATDPEIADQLDFVLQQAGRGMCLVLVTRTEPLLPLHRYRAAGAITEIKNAELAFTPREAAELLTLHGLQLQADDVGALVKRTQGWAAGLRLCALAAQGQTDPREYLKGFEADRTTIADYLIAEVLKRQSPRTQDLLLRTSILERFRPDLADALTGRTDAGLILTELHRENAFVEYLGHGWFRFHPLFAEILRAHLRVCCPRLEPELHRRAAHWLRRSGTLDETLGHAVAAGDWEAAADALVDDLAIGEIFTGLRSDALSELFSPMGPEPTSPATDLVRAAQHLSRCDLERGLSCLERAEDALARQNGPSADDGPGPAAARLSCALLETLAARLTGSPGRAEAAARTAEQLRSEVPGRLLEDHPELMALLVTHLGSARLWAGRFRDARAALTTVADSGRAAPTAHLREECMGHLALIDYLNGWAGRAERKAAAVVAAADRCDPPPVPGPGLASLVLAAVAVDRNELDRAETLLDAAVDAGHPLLDPVARAVHVLVSGRVLLARGDARAALEAADRAVVADVASPWAEAHTTAVAAAAHLAEGRPEMAVKLLEEEPDGEPVCLAGAVRAELAAGRTGAAIELLERVRPQSQVGPAITVGTALARAQVAGEVGDLATQRRLVARALEEARRERLRRPFLESGPWLRTLLRTVPLRGLAEGWLVPGSPSSGHPEPVRERPPLPVVRELSGRERDVLRRLAQMMSTEEIAADLYVSVNTVKTHIKSAYRKLAVNRRHDAVRRARELGLL</sequence>
<proteinExistence type="predicted"/>
<dbReference type="CDD" id="cd06170">
    <property type="entry name" value="LuxR_C_like"/>
    <property type="match status" value="1"/>
</dbReference>
<dbReference type="Proteomes" id="UP000621386">
    <property type="component" value="Unassembled WGS sequence"/>
</dbReference>
<dbReference type="InterPro" id="IPR011990">
    <property type="entry name" value="TPR-like_helical_dom_sf"/>
</dbReference>
<dbReference type="SUPFAM" id="SSF52540">
    <property type="entry name" value="P-loop containing nucleoside triphosphate hydrolases"/>
    <property type="match status" value="1"/>
</dbReference>
<dbReference type="Gene3D" id="1.10.10.10">
    <property type="entry name" value="Winged helix-like DNA-binding domain superfamily/Winged helix DNA-binding domain"/>
    <property type="match status" value="1"/>
</dbReference>
<dbReference type="SUPFAM" id="SSF46894">
    <property type="entry name" value="C-terminal effector domain of the bipartite response regulators"/>
    <property type="match status" value="1"/>
</dbReference>
<dbReference type="Pfam" id="PF00196">
    <property type="entry name" value="GerE"/>
    <property type="match status" value="1"/>
</dbReference>
<keyword evidence="7" id="KW-1185">Reference proteome</keyword>
<evidence type="ECO:0000259" key="5">
    <source>
        <dbReference type="PROSITE" id="PS50043"/>
    </source>
</evidence>
<dbReference type="Pfam" id="PF25873">
    <property type="entry name" value="WHD_MalT"/>
    <property type="match status" value="1"/>
</dbReference>
<dbReference type="Gene3D" id="3.40.50.300">
    <property type="entry name" value="P-loop containing nucleotide triphosphate hydrolases"/>
    <property type="match status" value="1"/>
</dbReference>
<evidence type="ECO:0000256" key="3">
    <source>
        <dbReference type="ARBA" id="ARBA00023163"/>
    </source>
</evidence>
<evidence type="ECO:0000256" key="1">
    <source>
        <dbReference type="ARBA" id="ARBA00023015"/>
    </source>
</evidence>
<organism evidence="6 7">
    <name type="scientific">Streptomyces musisoli</name>
    <dbReference type="NCBI Taxonomy" id="2802280"/>
    <lineage>
        <taxon>Bacteria</taxon>
        <taxon>Bacillati</taxon>
        <taxon>Actinomycetota</taxon>
        <taxon>Actinomycetes</taxon>
        <taxon>Kitasatosporales</taxon>
        <taxon>Streptomycetaceae</taxon>
        <taxon>Streptomyces</taxon>
    </lineage>
</organism>
<dbReference type="InterPro" id="IPR036388">
    <property type="entry name" value="WH-like_DNA-bd_sf"/>
</dbReference>
<keyword evidence="3" id="KW-0804">Transcription</keyword>
<dbReference type="PANTHER" id="PTHR44688:SF16">
    <property type="entry name" value="DNA-BINDING TRANSCRIPTIONAL ACTIVATOR DEVR_DOSR"/>
    <property type="match status" value="1"/>
</dbReference>
<dbReference type="InterPro" id="IPR059106">
    <property type="entry name" value="WHD_MalT"/>
</dbReference>
<protein>
    <submittedName>
        <fullName evidence="6">Helix-turn-helix transcriptional regulator</fullName>
    </submittedName>
</protein>
<gene>
    <name evidence="6" type="ORF">JK361_08165</name>
</gene>
<dbReference type="InterPro" id="IPR027417">
    <property type="entry name" value="P-loop_NTPase"/>
</dbReference>
<dbReference type="InterPro" id="IPR016032">
    <property type="entry name" value="Sig_transdc_resp-reg_C-effctor"/>
</dbReference>
<keyword evidence="1" id="KW-0805">Transcription regulation</keyword>
<dbReference type="SMART" id="SM00421">
    <property type="entry name" value="HTH_LUXR"/>
    <property type="match status" value="1"/>
</dbReference>
<evidence type="ECO:0000256" key="2">
    <source>
        <dbReference type="ARBA" id="ARBA00023125"/>
    </source>
</evidence>
<feature type="domain" description="HTH luxR-type" evidence="5">
    <location>
        <begin position="829"/>
        <end position="894"/>
    </location>
</feature>
<evidence type="ECO:0000313" key="6">
    <source>
        <dbReference type="EMBL" id="MBL1104570.1"/>
    </source>
</evidence>
<feature type="region of interest" description="Disordered" evidence="4">
    <location>
        <begin position="1"/>
        <end position="22"/>
    </location>
</feature>
<dbReference type="RefSeq" id="WP_201814957.1">
    <property type="nucleotide sequence ID" value="NZ_JAERRH010000002.1"/>
</dbReference>
<accession>A0ABS1NWS6</accession>